<reference evidence="10 11" key="1">
    <citation type="submission" date="2023-03" db="EMBL/GenBank/DDBJ databases">
        <title>Genome insight into feeding habits of ladybird beetles.</title>
        <authorList>
            <person name="Li H.-S."/>
            <person name="Huang Y.-H."/>
            <person name="Pang H."/>
        </authorList>
    </citation>
    <scope>NUCLEOTIDE SEQUENCE [LARGE SCALE GENOMIC DNA]</scope>
    <source>
        <strain evidence="10">SYSU_2023b</strain>
        <tissue evidence="10">Whole body</tissue>
    </source>
</reference>
<dbReference type="Pfam" id="PF09817">
    <property type="entry name" value="Zwilch"/>
    <property type="match status" value="1"/>
</dbReference>
<evidence type="ECO:0000256" key="1">
    <source>
        <dbReference type="ARBA" id="ARBA00004629"/>
    </source>
</evidence>
<evidence type="ECO:0000256" key="3">
    <source>
        <dbReference type="ARBA" id="ARBA00022454"/>
    </source>
</evidence>
<evidence type="ECO:0000256" key="7">
    <source>
        <dbReference type="ARBA" id="ARBA00023306"/>
    </source>
</evidence>
<comment type="caution">
    <text evidence="10">The sequence shown here is derived from an EMBL/GenBank/DDBJ whole genome shotgun (WGS) entry which is preliminary data.</text>
</comment>
<comment type="subcellular location">
    <subcellularLocation>
        <location evidence="1 9">Chromosome</location>
        <location evidence="1 9">Centromere</location>
        <location evidence="1 9">Kinetochore</location>
    </subcellularLocation>
</comment>
<keyword evidence="4 9" id="KW-0132">Cell division</keyword>
<keyword evidence="6 9" id="KW-0995">Kinetochore</keyword>
<protein>
    <recommendedName>
        <fullName evidence="9">Protein zwilch</fullName>
    </recommendedName>
</protein>
<comment type="function">
    <text evidence="9">Essential component of the mitotic checkpoint, which prevents cells from prematurely exiting mitosis. Required for the assembly of the dynein-dynactin and MAD1-MAD2 complexes onto kinetochores. Its function related to the spindle assembly machinery is proposed to depend on its association in the mitotic RZZ complex.</text>
</comment>
<evidence type="ECO:0000256" key="2">
    <source>
        <dbReference type="ARBA" id="ARBA00009062"/>
    </source>
</evidence>
<dbReference type="PANTHER" id="PTHR15995:SF1">
    <property type="entry name" value="PROTEIN ZWILCH HOMOLOG"/>
    <property type="match status" value="1"/>
</dbReference>
<evidence type="ECO:0000313" key="10">
    <source>
        <dbReference type="EMBL" id="KAK9880065.1"/>
    </source>
</evidence>
<comment type="similarity">
    <text evidence="2 9">Belongs to the ZWILCH family.</text>
</comment>
<dbReference type="EMBL" id="JARQZJ010000063">
    <property type="protein sequence ID" value="KAK9880065.1"/>
    <property type="molecule type" value="Genomic_DNA"/>
</dbReference>
<evidence type="ECO:0000256" key="9">
    <source>
        <dbReference type="RuleBase" id="RU369076"/>
    </source>
</evidence>
<keyword evidence="3 9" id="KW-0158">Chromosome</keyword>
<name>A0AAW1UG83_9CUCU</name>
<dbReference type="GO" id="GO:0034501">
    <property type="term" value="P:protein localization to kinetochore"/>
    <property type="evidence" value="ECO:0007669"/>
    <property type="project" value="UniProtKB-UniRule"/>
</dbReference>
<evidence type="ECO:0000256" key="5">
    <source>
        <dbReference type="ARBA" id="ARBA00022776"/>
    </source>
</evidence>
<dbReference type="GO" id="GO:1990423">
    <property type="term" value="C:RZZ complex"/>
    <property type="evidence" value="ECO:0007669"/>
    <property type="project" value="UniProtKB-UniRule"/>
</dbReference>
<organism evidence="10 11">
    <name type="scientific">Henosepilachna vigintioctopunctata</name>
    <dbReference type="NCBI Taxonomy" id="420089"/>
    <lineage>
        <taxon>Eukaryota</taxon>
        <taxon>Metazoa</taxon>
        <taxon>Ecdysozoa</taxon>
        <taxon>Arthropoda</taxon>
        <taxon>Hexapoda</taxon>
        <taxon>Insecta</taxon>
        <taxon>Pterygota</taxon>
        <taxon>Neoptera</taxon>
        <taxon>Endopterygota</taxon>
        <taxon>Coleoptera</taxon>
        <taxon>Polyphaga</taxon>
        <taxon>Cucujiformia</taxon>
        <taxon>Coccinelloidea</taxon>
        <taxon>Coccinellidae</taxon>
        <taxon>Epilachninae</taxon>
        <taxon>Epilachnini</taxon>
        <taxon>Henosepilachna</taxon>
    </lineage>
</organism>
<keyword evidence="11" id="KW-1185">Reference proteome</keyword>
<keyword evidence="8 9" id="KW-0137">Centromere</keyword>
<evidence type="ECO:0000313" key="11">
    <source>
        <dbReference type="Proteomes" id="UP001431783"/>
    </source>
</evidence>
<dbReference type="Proteomes" id="UP001431783">
    <property type="component" value="Unassembled WGS sequence"/>
</dbReference>
<evidence type="ECO:0000256" key="4">
    <source>
        <dbReference type="ARBA" id="ARBA00022618"/>
    </source>
</evidence>
<keyword evidence="5 9" id="KW-0498">Mitosis</keyword>
<dbReference type="PANTHER" id="PTHR15995">
    <property type="entry name" value="PROTEIN ZWILCH HOMOLOG"/>
    <property type="match status" value="1"/>
</dbReference>
<sequence>MNGKGKSINSPMAATIAVKQALPTYLKEFLRDDVECVLVYTDGSSKQLKDEEFQEEWNFSSELEPNLNLNNESISREGDLTGNPLHIDLDYSIAFSTVSSADAPPNWTVLESNHFPLNINDARDLLNNKYNAKTSLPIFCVCDAKDKEKTFVLGSLHTGNCLKCYLGQITGIFSCNDKQLDLENLRNEHYTYVRVKADYTLYNFIRVYNIHGFPLHETPALEYSNYNGCVYLETSWNIFTKEEPNINDLRMKLSLKVVSGHKESAIHSIWEQLCYLQNYLRILSSTQVNDGDTVISENYLSISDLTSKIQELSWSDLRRKRKTVETLDYNDLREMNILDKFWVLLNKCQNLKDLKSSLSTFFFMVNLDNYGSSSAIMTIRKSLKSNTEYINRLTFAESLKLLVYIGFEKLKEDYFTIVNFYYPIHQGLLEQKWSELHANEDDKGRSLSVGNKCLEINDTSFNVKKMGFLLQLHDVAEMLTFLKHNSENSFQLSSDNFGFVCKEIYERNILNKTCETKEVGMKVKLIEVTCALNPRNNQIYKDKIPISSIYDITSTINNCSIKTVFHISQVPIFPKCIYDYYRTDDLSDAPTNELHQLCYMSKLIVTDLKMH</sequence>
<gene>
    <name evidence="10" type="ORF">WA026_008578</name>
</gene>
<evidence type="ECO:0000256" key="6">
    <source>
        <dbReference type="ARBA" id="ARBA00022838"/>
    </source>
</evidence>
<evidence type="ECO:0000256" key="8">
    <source>
        <dbReference type="ARBA" id="ARBA00023328"/>
    </source>
</evidence>
<dbReference type="GO" id="GO:0051301">
    <property type="term" value="P:cell division"/>
    <property type="evidence" value="ECO:0007669"/>
    <property type="project" value="UniProtKB-UniRule"/>
</dbReference>
<comment type="subunit">
    <text evidence="9">Component of the RZZ complex.</text>
</comment>
<dbReference type="InterPro" id="IPR018630">
    <property type="entry name" value="Zwilch"/>
</dbReference>
<dbReference type="GO" id="GO:0007094">
    <property type="term" value="P:mitotic spindle assembly checkpoint signaling"/>
    <property type="evidence" value="ECO:0007669"/>
    <property type="project" value="UniProtKB-UniRule"/>
</dbReference>
<keyword evidence="7 9" id="KW-0131">Cell cycle</keyword>
<dbReference type="AlphaFoldDB" id="A0AAW1UG83"/>
<accession>A0AAW1UG83</accession>
<proteinExistence type="inferred from homology"/>